<comment type="caution">
    <text evidence="1">The sequence shown here is derived from an EMBL/GenBank/DDBJ whole genome shotgun (WGS) entry which is preliminary data.</text>
</comment>
<dbReference type="AlphaFoldDB" id="A0A645BID0"/>
<dbReference type="EMBL" id="VSSQ01020345">
    <property type="protein sequence ID" value="MPM65127.1"/>
    <property type="molecule type" value="Genomic_DNA"/>
</dbReference>
<evidence type="ECO:0000313" key="1">
    <source>
        <dbReference type="EMBL" id="MPM65127.1"/>
    </source>
</evidence>
<organism evidence="1">
    <name type="scientific">bioreactor metagenome</name>
    <dbReference type="NCBI Taxonomy" id="1076179"/>
    <lineage>
        <taxon>unclassified sequences</taxon>
        <taxon>metagenomes</taxon>
        <taxon>ecological metagenomes</taxon>
    </lineage>
</organism>
<sequence>MNHNTLCSLLPFLRPTGLVMVSALGALRLDIILAVADRAESPRAAFEGRDTRPGHLNNTVRHHKIEEGLNLVQAAGHLKGHRGSGDIDDLCLEDLGKLHHLRAAFTFGGDLDHDQLALQAPRLGHLIHALDIDELAHLLLDLLDSRTVAADYDGDAADRLVLRFSDRQAVDVVASSGEQGDDTHQDTGVVVDQDGQCVAVFCTIHVMFVSFVWCLGISDCSPGFNWGLFVHGPCRYLTLQPWSENN</sequence>
<proteinExistence type="predicted"/>
<reference evidence="1" key="1">
    <citation type="submission" date="2019-08" db="EMBL/GenBank/DDBJ databases">
        <authorList>
            <person name="Kucharzyk K."/>
            <person name="Murdoch R.W."/>
            <person name="Higgins S."/>
            <person name="Loffler F."/>
        </authorList>
    </citation>
    <scope>NUCLEOTIDE SEQUENCE</scope>
</reference>
<gene>
    <name evidence="1" type="ORF">SDC9_112019</name>
</gene>
<accession>A0A645BID0</accession>
<name>A0A645BID0_9ZZZZ</name>
<protein>
    <submittedName>
        <fullName evidence="1">Uncharacterized protein</fullName>
    </submittedName>
</protein>